<evidence type="ECO:0000313" key="1">
    <source>
        <dbReference type="EMBL" id="KAL3286186.1"/>
    </source>
</evidence>
<evidence type="ECO:0000313" key="2">
    <source>
        <dbReference type="Proteomes" id="UP001516400"/>
    </source>
</evidence>
<gene>
    <name evidence="1" type="ORF">HHI36_000697</name>
</gene>
<dbReference type="EMBL" id="JABFTP020000185">
    <property type="protein sequence ID" value="KAL3286186.1"/>
    <property type="molecule type" value="Genomic_DNA"/>
</dbReference>
<accession>A0ABD2P5J3</accession>
<protein>
    <recommendedName>
        <fullName evidence="3">HTH psq-type domain-containing protein</fullName>
    </recommendedName>
</protein>
<proteinExistence type="predicted"/>
<sequence>MPRKRTHHYESVLENAVQKLRRGGKSTYKVTKEVGIPYSTLKKIFRLAKSNKVSYKSPSKLGRFPVFTEEQEAIMADHLSNMSNEFYGLTRAQFCEIRHG</sequence>
<organism evidence="1 2">
    <name type="scientific">Cryptolaemus montrouzieri</name>
    <dbReference type="NCBI Taxonomy" id="559131"/>
    <lineage>
        <taxon>Eukaryota</taxon>
        <taxon>Metazoa</taxon>
        <taxon>Ecdysozoa</taxon>
        <taxon>Arthropoda</taxon>
        <taxon>Hexapoda</taxon>
        <taxon>Insecta</taxon>
        <taxon>Pterygota</taxon>
        <taxon>Neoptera</taxon>
        <taxon>Endopterygota</taxon>
        <taxon>Coleoptera</taxon>
        <taxon>Polyphaga</taxon>
        <taxon>Cucujiformia</taxon>
        <taxon>Coccinelloidea</taxon>
        <taxon>Coccinellidae</taxon>
        <taxon>Scymninae</taxon>
        <taxon>Scymnini</taxon>
        <taxon>Cryptolaemus</taxon>
    </lineage>
</organism>
<reference evidence="1 2" key="1">
    <citation type="journal article" date="2021" name="BMC Biol.">
        <title>Horizontally acquired antibacterial genes associated with adaptive radiation of ladybird beetles.</title>
        <authorList>
            <person name="Li H.S."/>
            <person name="Tang X.F."/>
            <person name="Huang Y.H."/>
            <person name="Xu Z.Y."/>
            <person name="Chen M.L."/>
            <person name="Du X.Y."/>
            <person name="Qiu B.Y."/>
            <person name="Chen P.T."/>
            <person name="Zhang W."/>
            <person name="Slipinski A."/>
            <person name="Escalona H.E."/>
            <person name="Waterhouse R.M."/>
            <person name="Zwick A."/>
            <person name="Pang H."/>
        </authorList>
    </citation>
    <scope>NUCLEOTIDE SEQUENCE [LARGE SCALE GENOMIC DNA]</scope>
    <source>
        <strain evidence="1">SYSU2018</strain>
    </source>
</reference>
<name>A0ABD2P5J3_9CUCU</name>
<evidence type="ECO:0008006" key="3">
    <source>
        <dbReference type="Google" id="ProtNLM"/>
    </source>
</evidence>
<comment type="caution">
    <text evidence="1">The sequence shown here is derived from an EMBL/GenBank/DDBJ whole genome shotgun (WGS) entry which is preliminary data.</text>
</comment>
<dbReference type="Proteomes" id="UP001516400">
    <property type="component" value="Unassembled WGS sequence"/>
</dbReference>
<keyword evidence="2" id="KW-1185">Reference proteome</keyword>
<dbReference type="AlphaFoldDB" id="A0ABD2P5J3"/>